<keyword evidence="1" id="KW-0862">Zinc</keyword>
<dbReference type="InterPro" id="IPR007527">
    <property type="entry name" value="Znf_SWIM"/>
</dbReference>
<keyword evidence="1" id="KW-0863">Zinc-finger</keyword>
<comment type="caution">
    <text evidence="4">The sequence shown here is derived from an EMBL/GenBank/DDBJ whole genome shotgun (WGS) entry which is preliminary data.</text>
</comment>
<keyword evidence="1" id="KW-0479">Metal-binding</keyword>
<keyword evidence="5" id="KW-1185">Reference proteome</keyword>
<proteinExistence type="predicted"/>
<dbReference type="PROSITE" id="PS50966">
    <property type="entry name" value="ZF_SWIM"/>
    <property type="match status" value="1"/>
</dbReference>
<dbReference type="Proteomes" id="UP000187485">
    <property type="component" value="Unassembled WGS sequence"/>
</dbReference>
<evidence type="ECO:0000256" key="2">
    <source>
        <dbReference type="SAM" id="Coils"/>
    </source>
</evidence>
<sequence length="566" mass="66977">MNLFDFEDYIDSVILNRGFSYYQSGQVRSVEETSPNTFTADVEGSEDYVVKVKLREDGEIIDAECDCPYDWGPVCKHMVAVFYELKEMLQDDLQKKKKEPGEYLVSSFEDFENNDPLLETLKAYDKEKLIQLIIKIADEYPELRQRLELVLEVQDLEEERKKAKQHIKSYLKQSKDRDGFIEYGKAKFAAEGAWLILESAADILENEEYLRGAELCFCVLEEMMPILDNADDSYGYLSGAIDQAIDLLGQIAQSPLSKSEKEVFFERILSESLKEIYDDWHDWRLDLLENCVYLADSEKAREKFEKILNSLSEEADVLRGWYDEERLALIKYHFIKKTRGKEIANNYLEQHRYFPLLRDVAIKDALANEDYQKVEKLALEGEELDQRFPELVAKWQDYLYQVYKLTGQVEKLRKVALIKIYDGSFEHYKELKKTYSKDEWKEIYPNILEEIEKTKRLWNLYPQILIEEGEKKKLLEFLKKAPEYLTQYYKHLIPDYRFEVYEIFSQYIIETAAKASNRKVYREIVSFLRQLVQIGGTVQAKNLMERLRVKYSRRPAFVEELAELRI</sequence>
<evidence type="ECO:0000256" key="1">
    <source>
        <dbReference type="PROSITE-ProRule" id="PRU00325"/>
    </source>
</evidence>
<evidence type="ECO:0000313" key="5">
    <source>
        <dbReference type="Proteomes" id="UP000187485"/>
    </source>
</evidence>
<dbReference type="STRING" id="870242.cpu_19050"/>
<keyword evidence="2" id="KW-0175">Coiled coil</keyword>
<gene>
    <name evidence="4" type="ORF">cpu_19050</name>
</gene>
<dbReference type="AlphaFoldDB" id="A0A1L8CWT6"/>
<reference evidence="5" key="1">
    <citation type="submission" date="2016-12" db="EMBL/GenBank/DDBJ databases">
        <title>Draft Genome Sequences od Carboxydothermus pertinax and islandicus, Hydrogenogenic Carboxydotrophic Bacteria.</title>
        <authorList>
            <person name="Fukuyama Y."/>
            <person name="Ohmae K."/>
            <person name="Yoneda Y."/>
            <person name="Yoshida T."/>
            <person name="Sako Y."/>
        </authorList>
    </citation>
    <scope>NUCLEOTIDE SEQUENCE [LARGE SCALE GENOMIC DNA]</scope>
    <source>
        <strain evidence="5">Ug1</strain>
    </source>
</reference>
<evidence type="ECO:0000259" key="3">
    <source>
        <dbReference type="PROSITE" id="PS50966"/>
    </source>
</evidence>
<feature type="domain" description="SWIM-type" evidence="3">
    <location>
        <begin position="50"/>
        <end position="86"/>
    </location>
</feature>
<protein>
    <recommendedName>
        <fullName evidence="3">SWIM-type domain-containing protein</fullName>
    </recommendedName>
</protein>
<dbReference type="RefSeq" id="WP_075859820.1">
    <property type="nucleotide sequence ID" value="NZ_BDJK01000048.1"/>
</dbReference>
<organism evidence="4 5">
    <name type="scientific">Carboxydothermus pertinax</name>
    <dbReference type="NCBI Taxonomy" id="870242"/>
    <lineage>
        <taxon>Bacteria</taxon>
        <taxon>Bacillati</taxon>
        <taxon>Bacillota</taxon>
        <taxon>Clostridia</taxon>
        <taxon>Thermoanaerobacterales</taxon>
        <taxon>Thermoanaerobacteraceae</taxon>
        <taxon>Carboxydothermus</taxon>
    </lineage>
</organism>
<dbReference type="EMBL" id="BDJK01000048">
    <property type="protein sequence ID" value="GAV23395.1"/>
    <property type="molecule type" value="Genomic_DNA"/>
</dbReference>
<dbReference type="GO" id="GO:0008270">
    <property type="term" value="F:zinc ion binding"/>
    <property type="evidence" value="ECO:0007669"/>
    <property type="project" value="UniProtKB-KW"/>
</dbReference>
<name>A0A1L8CWT6_9THEO</name>
<evidence type="ECO:0000313" key="4">
    <source>
        <dbReference type="EMBL" id="GAV23395.1"/>
    </source>
</evidence>
<dbReference type="OrthoDB" id="9760715at2"/>
<feature type="coiled-coil region" evidence="2">
    <location>
        <begin position="146"/>
        <end position="173"/>
    </location>
</feature>
<accession>A0A1L8CWT6</accession>
<dbReference type="Pfam" id="PF04434">
    <property type="entry name" value="SWIM"/>
    <property type="match status" value="1"/>
</dbReference>